<gene>
    <name evidence="3" type="primary">20201850</name>
    <name evidence="2" type="ORF">HELRODRAFT_167201</name>
</gene>
<evidence type="ECO:0000313" key="3">
    <source>
        <dbReference type="EnsemblMetazoa" id="HelroP167201"/>
    </source>
</evidence>
<dbReference type="KEGG" id="hro:HELRODRAFT_167201"/>
<feature type="compositionally biased region" description="Basic and acidic residues" evidence="1">
    <location>
        <begin position="95"/>
        <end position="116"/>
    </location>
</feature>
<dbReference type="EMBL" id="AMQM01002726">
    <property type="status" value="NOT_ANNOTATED_CDS"/>
    <property type="molecule type" value="Genomic_DNA"/>
</dbReference>
<name>T1EZ50_HELRO</name>
<feature type="compositionally biased region" description="Polar residues" evidence="1">
    <location>
        <begin position="117"/>
        <end position="126"/>
    </location>
</feature>
<evidence type="ECO:0000313" key="4">
    <source>
        <dbReference type="Proteomes" id="UP000015101"/>
    </source>
</evidence>
<sequence length="126" mass="14676">MLFQPFTKSNSRQRRITKVPKQTFPYSRTHYGEIPLAKSPGPITEKFLWPRAPDPLRRNSFAKSQGEKERMSTCSPHTLKTKIKKNKDINNNNNNKDKTDERINNDSKDKTDEEINKSANNKIDSR</sequence>
<dbReference type="Proteomes" id="UP000015101">
    <property type="component" value="Unassembled WGS sequence"/>
</dbReference>
<dbReference type="GeneID" id="20201850"/>
<dbReference type="InParanoid" id="T1EZ50"/>
<protein>
    <submittedName>
        <fullName evidence="2 3">Uncharacterized protein</fullName>
    </submittedName>
</protein>
<dbReference type="EMBL" id="AMQM01002725">
    <property type="status" value="NOT_ANNOTATED_CDS"/>
    <property type="molecule type" value="Genomic_DNA"/>
</dbReference>
<reference evidence="3" key="3">
    <citation type="submission" date="2015-06" db="UniProtKB">
        <authorList>
            <consortium name="EnsemblMetazoa"/>
        </authorList>
    </citation>
    <scope>IDENTIFICATION</scope>
</reference>
<reference evidence="4" key="1">
    <citation type="submission" date="2012-12" db="EMBL/GenBank/DDBJ databases">
        <authorList>
            <person name="Hellsten U."/>
            <person name="Grimwood J."/>
            <person name="Chapman J.A."/>
            <person name="Shapiro H."/>
            <person name="Aerts A."/>
            <person name="Otillar R.P."/>
            <person name="Terry A.Y."/>
            <person name="Boore J.L."/>
            <person name="Simakov O."/>
            <person name="Marletaz F."/>
            <person name="Cho S.-J."/>
            <person name="Edsinger-Gonzales E."/>
            <person name="Havlak P."/>
            <person name="Kuo D.-H."/>
            <person name="Larsson T."/>
            <person name="Lv J."/>
            <person name="Arendt D."/>
            <person name="Savage R."/>
            <person name="Osoegawa K."/>
            <person name="de Jong P."/>
            <person name="Lindberg D.R."/>
            <person name="Seaver E.C."/>
            <person name="Weisblat D.A."/>
            <person name="Putnam N.H."/>
            <person name="Grigoriev I.V."/>
            <person name="Rokhsar D.S."/>
        </authorList>
    </citation>
    <scope>NUCLEOTIDE SEQUENCE</scope>
</reference>
<proteinExistence type="predicted"/>
<dbReference type="EMBL" id="KB095858">
    <property type="protein sequence ID" value="ESO10707.1"/>
    <property type="molecule type" value="Genomic_DNA"/>
</dbReference>
<keyword evidence="4" id="KW-1185">Reference proteome</keyword>
<reference evidence="2 4" key="2">
    <citation type="journal article" date="2013" name="Nature">
        <title>Insights into bilaterian evolution from three spiralian genomes.</title>
        <authorList>
            <person name="Simakov O."/>
            <person name="Marletaz F."/>
            <person name="Cho S.J."/>
            <person name="Edsinger-Gonzales E."/>
            <person name="Havlak P."/>
            <person name="Hellsten U."/>
            <person name="Kuo D.H."/>
            <person name="Larsson T."/>
            <person name="Lv J."/>
            <person name="Arendt D."/>
            <person name="Savage R."/>
            <person name="Osoegawa K."/>
            <person name="de Jong P."/>
            <person name="Grimwood J."/>
            <person name="Chapman J.A."/>
            <person name="Shapiro H."/>
            <person name="Aerts A."/>
            <person name="Otillar R.P."/>
            <person name="Terry A.Y."/>
            <person name="Boore J.L."/>
            <person name="Grigoriev I.V."/>
            <person name="Lindberg D.R."/>
            <person name="Seaver E.C."/>
            <person name="Weisblat D.A."/>
            <person name="Putnam N.H."/>
            <person name="Rokhsar D.S."/>
        </authorList>
    </citation>
    <scope>NUCLEOTIDE SEQUENCE</scope>
</reference>
<dbReference type="HOGENOM" id="CLU_1983955_0_0_1"/>
<feature type="region of interest" description="Disordered" evidence="1">
    <location>
        <begin position="48"/>
        <end position="126"/>
    </location>
</feature>
<accession>T1EZ50</accession>
<feature type="region of interest" description="Disordered" evidence="1">
    <location>
        <begin position="1"/>
        <end position="24"/>
    </location>
</feature>
<dbReference type="CTD" id="20201850"/>
<dbReference type="RefSeq" id="XP_009010976.1">
    <property type="nucleotide sequence ID" value="XM_009012728.1"/>
</dbReference>
<evidence type="ECO:0000313" key="2">
    <source>
        <dbReference type="EMBL" id="ESO10707.1"/>
    </source>
</evidence>
<feature type="compositionally biased region" description="Polar residues" evidence="1">
    <location>
        <begin position="1"/>
        <end position="10"/>
    </location>
</feature>
<organism evidence="3 4">
    <name type="scientific">Helobdella robusta</name>
    <name type="common">Californian leech</name>
    <dbReference type="NCBI Taxonomy" id="6412"/>
    <lineage>
        <taxon>Eukaryota</taxon>
        <taxon>Metazoa</taxon>
        <taxon>Spiralia</taxon>
        <taxon>Lophotrochozoa</taxon>
        <taxon>Annelida</taxon>
        <taxon>Clitellata</taxon>
        <taxon>Hirudinea</taxon>
        <taxon>Rhynchobdellida</taxon>
        <taxon>Glossiphoniidae</taxon>
        <taxon>Helobdella</taxon>
    </lineage>
</organism>
<dbReference type="EnsemblMetazoa" id="HelroT167201">
    <property type="protein sequence ID" value="HelroP167201"/>
    <property type="gene ID" value="HelroG167201"/>
</dbReference>
<evidence type="ECO:0000256" key="1">
    <source>
        <dbReference type="SAM" id="MobiDB-lite"/>
    </source>
</evidence>
<dbReference type="AlphaFoldDB" id="T1EZ50"/>